<dbReference type="EMBL" id="CAVNYO010000440">
    <property type="protein sequence ID" value="CAK5280520.1"/>
    <property type="molecule type" value="Genomic_DNA"/>
</dbReference>
<proteinExistence type="predicted"/>
<dbReference type="AlphaFoldDB" id="A0AAD2HT42"/>
<name>A0AAD2HT42_9AGAR</name>
<accession>A0AAD2HT42</accession>
<feature type="transmembrane region" description="Helical" evidence="2">
    <location>
        <begin position="355"/>
        <end position="378"/>
    </location>
</feature>
<keyword evidence="4" id="KW-1185">Reference proteome</keyword>
<feature type="transmembrane region" description="Helical" evidence="2">
    <location>
        <begin position="236"/>
        <end position="255"/>
    </location>
</feature>
<comment type="caution">
    <text evidence="3">The sequence shown here is derived from an EMBL/GenBank/DDBJ whole genome shotgun (WGS) entry which is preliminary data.</text>
</comment>
<evidence type="ECO:0000256" key="2">
    <source>
        <dbReference type="SAM" id="Phobius"/>
    </source>
</evidence>
<sequence length="1132" mass="128333">MSVRTLITKYEAASVTDPDIPPPSPARFLPRRTNSNSPSISAPPSELTTSETLIDDLSRPPDSESDETSLLKHTFSLPASRTAIPSHTPVPATTVFKRNAPPLSLPALDKHLSKLRPPPFHASKTPPAMFPPMQLLAKSGLTLEDLEENYKVPPWYRDKNTLLGAVVSVIMGITGSSAVSLFYSLQGLNNTVQVFALILSTIVPVGSDLGGKWRTLFLGTIPKILALNFMSSLTQALIFLVLFFCVAMVLLYFFLRAAAKSDRYRVAEGLQQTGVTSTRTGLVVITFLITVLYLPLSTLAVHVLVWSSDIWVVPNPYTNATTFPPIVPPLGPSNRFRDPLDFCWTTTMSKDQINYAPVLVILSLFIIGTLTIWFPIALNQIIENSVPKVDPYTELGRLRSTQELDTEYHRLLSRDRNPFAFIYNGFRRNWASYEAVYLFAKLSALVTVTVMDSNNCLFRNLSRTAIPVARQVILLLLMVGFFLAQCILGPFLDPVNNASEWMSRLNYVLTAALALAISLNVHGQNILNTYVLYAIYVITYGFSFYFTVINTFIMQQCVKIVTRRLDFSIDIFSPRLDISSQSIHTRRRIWQEAITTLFLTSPECRIPASQPMRFAQARDSEYPPYLLNFQGTPAERHVENIKILREIGMMNYRKGVALVTGPDFEWFKYLQAEIQQNHVGPDSFWRPPHLPSGVTSPFGNSWWIPFPPTLVIRYDDGPLAVLRDVSELQAYVEQNASSFVSRKREVRMALRALEGLVVSWPYTHVKPIGGHTMLCCCQRYTADNSVHYESAVLRIKRRGHLEYEGLQLGSGFELELNYSKRVKVGRDVIGLNDDYEMTPDLARFFSLNRTLIPSRVGYIDETIHRYRLFHQRQCKAKRHELSYRFLLDVYDHPRELDRLLECSMRERDLRVRQLVAANHAAFETAYTRMQAISESPVRTWWYLLWDDIWRRNYATVRGLTLHASDFDPHYPTSVAYTPLSRPVLEAFLTQRGLLSKSAVFTSGFLNKVYVRLNDIVFRGSKQASPAAILHLGDRASELDMEELDQDTAGPSSTLDTGVGTDHDDSEIRPRPEYRWEALLHDQYNVGKPHHHRFLSKLKAWLGVSPLWRTGAQSSGVAIDVKLDNGRYVLLNT</sequence>
<dbReference type="Proteomes" id="UP001295794">
    <property type="component" value="Unassembled WGS sequence"/>
</dbReference>
<organism evidence="3 4">
    <name type="scientific">Mycena citricolor</name>
    <dbReference type="NCBI Taxonomy" id="2018698"/>
    <lineage>
        <taxon>Eukaryota</taxon>
        <taxon>Fungi</taxon>
        <taxon>Dikarya</taxon>
        <taxon>Basidiomycota</taxon>
        <taxon>Agaricomycotina</taxon>
        <taxon>Agaricomycetes</taxon>
        <taxon>Agaricomycetidae</taxon>
        <taxon>Agaricales</taxon>
        <taxon>Marasmiineae</taxon>
        <taxon>Mycenaceae</taxon>
        <taxon>Mycena</taxon>
    </lineage>
</organism>
<gene>
    <name evidence="3" type="ORF">MYCIT1_LOCUS31014</name>
</gene>
<feature type="transmembrane region" description="Helical" evidence="2">
    <location>
        <begin position="472"/>
        <end position="492"/>
    </location>
</feature>
<feature type="transmembrane region" description="Helical" evidence="2">
    <location>
        <begin position="504"/>
        <end position="523"/>
    </location>
</feature>
<feature type="region of interest" description="Disordered" evidence="1">
    <location>
        <begin position="1041"/>
        <end position="1066"/>
    </location>
</feature>
<keyword evidence="2" id="KW-1133">Transmembrane helix</keyword>
<feature type="transmembrane region" description="Helical" evidence="2">
    <location>
        <begin position="282"/>
        <end position="306"/>
    </location>
</feature>
<keyword evidence="2" id="KW-0472">Membrane</keyword>
<evidence type="ECO:0000313" key="4">
    <source>
        <dbReference type="Proteomes" id="UP001295794"/>
    </source>
</evidence>
<feature type="transmembrane region" description="Helical" evidence="2">
    <location>
        <begin position="530"/>
        <end position="553"/>
    </location>
</feature>
<protein>
    <submittedName>
        <fullName evidence="3">Uncharacterized protein</fullName>
    </submittedName>
</protein>
<feature type="region of interest" description="Disordered" evidence="1">
    <location>
        <begin position="1"/>
        <end position="68"/>
    </location>
</feature>
<feature type="transmembrane region" description="Helical" evidence="2">
    <location>
        <begin position="161"/>
        <end position="182"/>
    </location>
</feature>
<reference evidence="3" key="1">
    <citation type="submission" date="2023-11" db="EMBL/GenBank/DDBJ databases">
        <authorList>
            <person name="De Vega J J."/>
            <person name="De Vega J J."/>
        </authorList>
    </citation>
    <scope>NUCLEOTIDE SEQUENCE</scope>
</reference>
<evidence type="ECO:0000256" key="1">
    <source>
        <dbReference type="SAM" id="MobiDB-lite"/>
    </source>
</evidence>
<keyword evidence="2" id="KW-0812">Transmembrane</keyword>
<evidence type="ECO:0000313" key="3">
    <source>
        <dbReference type="EMBL" id="CAK5280520.1"/>
    </source>
</evidence>
<feature type="compositionally biased region" description="Low complexity" evidence="1">
    <location>
        <begin position="34"/>
        <end position="45"/>
    </location>
</feature>